<accession>A0AAV6WWC6</accession>
<protein>
    <recommendedName>
        <fullName evidence="5">Pentatricopeptide repeat-containing protein</fullName>
    </recommendedName>
</protein>
<dbReference type="EMBL" id="WHWC01000012">
    <property type="protein sequence ID" value="KAG8372109.1"/>
    <property type="molecule type" value="Genomic_DNA"/>
</dbReference>
<evidence type="ECO:0000313" key="3">
    <source>
        <dbReference type="EMBL" id="KAG8372109.1"/>
    </source>
</evidence>
<dbReference type="Pfam" id="PF12854">
    <property type="entry name" value="PPR_1"/>
    <property type="match status" value="1"/>
</dbReference>
<keyword evidence="4" id="KW-1185">Reference proteome</keyword>
<evidence type="ECO:0000313" key="4">
    <source>
        <dbReference type="Proteomes" id="UP000826271"/>
    </source>
</evidence>
<dbReference type="PROSITE" id="PS51375">
    <property type="entry name" value="PPR"/>
    <property type="match status" value="1"/>
</dbReference>
<dbReference type="Gene3D" id="1.25.40.10">
    <property type="entry name" value="Tetratricopeptide repeat domain"/>
    <property type="match status" value="1"/>
</dbReference>
<gene>
    <name evidence="3" type="ORF">BUALT_Bualt12G0032300</name>
</gene>
<comment type="caution">
    <text evidence="3">The sequence shown here is derived from an EMBL/GenBank/DDBJ whole genome shotgun (WGS) entry which is preliminary data.</text>
</comment>
<keyword evidence="1" id="KW-0677">Repeat</keyword>
<proteinExistence type="predicted"/>
<dbReference type="Proteomes" id="UP000826271">
    <property type="component" value="Unassembled WGS sequence"/>
</dbReference>
<evidence type="ECO:0000256" key="1">
    <source>
        <dbReference type="ARBA" id="ARBA00022737"/>
    </source>
</evidence>
<organism evidence="3 4">
    <name type="scientific">Buddleja alternifolia</name>
    <dbReference type="NCBI Taxonomy" id="168488"/>
    <lineage>
        <taxon>Eukaryota</taxon>
        <taxon>Viridiplantae</taxon>
        <taxon>Streptophyta</taxon>
        <taxon>Embryophyta</taxon>
        <taxon>Tracheophyta</taxon>
        <taxon>Spermatophyta</taxon>
        <taxon>Magnoliopsida</taxon>
        <taxon>eudicotyledons</taxon>
        <taxon>Gunneridae</taxon>
        <taxon>Pentapetalae</taxon>
        <taxon>asterids</taxon>
        <taxon>lamiids</taxon>
        <taxon>Lamiales</taxon>
        <taxon>Scrophulariaceae</taxon>
        <taxon>Buddlejeae</taxon>
        <taxon>Buddleja</taxon>
    </lineage>
</organism>
<evidence type="ECO:0000256" key="2">
    <source>
        <dbReference type="PROSITE-ProRule" id="PRU00708"/>
    </source>
</evidence>
<dbReference type="InterPro" id="IPR011990">
    <property type="entry name" value="TPR-like_helical_dom_sf"/>
</dbReference>
<reference evidence="3" key="1">
    <citation type="submission" date="2019-10" db="EMBL/GenBank/DDBJ databases">
        <authorList>
            <person name="Zhang R."/>
            <person name="Pan Y."/>
            <person name="Wang J."/>
            <person name="Ma R."/>
            <person name="Yu S."/>
        </authorList>
    </citation>
    <scope>NUCLEOTIDE SEQUENCE</scope>
    <source>
        <strain evidence="3">LA-IB0</strain>
        <tissue evidence="3">Leaf</tissue>
    </source>
</reference>
<feature type="repeat" description="PPR" evidence="2">
    <location>
        <begin position="17"/>
        <end position="51"/>
    </location>
</feature>
<dbReference type="NCBIfam" id="TIGR00756">
    <property type="entry name" value="PPR"/>
    <property type="match status" value="1"/>
</dbReference>
<dbReference type="AlphaFoldDB" id="A0AAV6WWC6"/>
<sequence length="78" mass="8672">MAVELLGVIEKVNCKPGTHEYSMVIDSLCKDRMVDSAMKLFNDMPKKASTATLSPTVSQLMAYLLQVDGKKLKHCGRR</sequence>
<name>A0AAV6WWC6_9LAMI</name>
<evidence type="ECO:0008006" key="5">
    <source>
        <dbReference type="Google" id="ProtNLM"/>
    </source>
</evidence>
<dbReference type="InterPro" id="IPR002885">
    <property type="entry name" value="PPR_rpt"/>
</dbReference>